<protein>
    <submittedName>
        <fullName evidence="2">Uncharacterized protein</fullName>
    </submittedName>
</protein>
<gene>
    <name evidence="2" type="ORF">MANT1106_LOCUS16422</name>
</gene>
<dbReference type="Pfam" id="PF24904">
    <property type="entry name" value="RVE6"/>
    <property type="match status" value="1"/>
</dbReference>
<accession>A0A7S0XCL7</accession>
<feature type="region of interest" description="Disordered" evidence="1">
    <location>
        <begin position="141"/>
        <end position="259"/>
    </location>
</feature>
<evidence type="ECO:0000313" key="2">
    <source>
        <dbReference type="EMBL" id="CAD8714722.1"/>
    </source>
</evidence>
<feature type="compositionally biased region" description="Basic and acidic residues" evidence="1">
    <location>
        <begin position="241"/>
        <end position="259"/>
    </location>
</feature>
<sequence>MLGYYPGVPGMGPPGANGMGPGGWGGGGMLDVGQGTAGGASGGAGFKAGGAGGAGAAKGRNNPDFVVVYTYLAELFDPTVREHHQKLRSMSPIDRETALLLMRNLGANLMCQRMWEDQIQLIGAGCPTFVNPSYDENGLLVGPAGGQGLQESRVGAGSGAGAGEGSSNANRGGDAHDGPGPGGAGGPGGADELNASHSPPHLHPHPLEGGWSSDAYITHDGGNPPEGSQGLGEGEGMGAMGKEDDLGSREDVGDDMHEL</sequence>
<feature type="compositionally biased region" description="Gly residues" evidence="1">
    <location>
        <begin position="229"/>
        <end position="239"/>
    </location>
</feature>
<organism evidence="2">
    <name type="scientific">Mantoniella antarctica</name>
    <dbReference type="NCBI Taxonomy" id="81844"/>
    <lineage>
        <taxon>Eukaryota</taxon>
        <taxon>Viridiplantae</taxon>
        <taxon>Chlorophyta</taxon>
        <taxon>Mamiellophyceae</taxon>
        <taxon>Mamiellales</taxon>
        <taxon>Mamiellaceae</taxon>
        <taxon>Mantoniella</taxon>
    </lineage>
</organism>
<dbReference type="AlphaFoldDB" id="A0A7S0XCL7"/>
<proteinExistence type="predicted"/>
<name>A0A7S0XCL7_9CHLO</name>
<reference evidence="2" key="1">
    <citation type="submission" date="2021-01" db="EMBL/GenBank/DDBJ databases">
        <authorList>
            <person name="Corre E."/>
            <person name="Pelletier E."/>
            <person name="Niang G."/>
            <person name="Scheremetjew M."/>
            <person name="Finn R."/>
            <person name="Kale V."/>
            <person name="Holt S."/>
            <person name="Cochrane G."/>
            <person name="Meng A."/>
            <person name="Brown T."/>
            <person name="Cohen L."/>
        </authorList>
    </citation>
    <scope>NUCLEOTIDE SEQUENCE</scope>
    <source>
        <strain evidence="2">SL-175</strain>
    </source>
</reference>
<evidence type="ECO:0000256" key="1">
    <source>
        <dbReference type="SAM" id="MobiDB-lite"/>
    </source>
</evidence>
<dbReference type="EMBL" id="HBFC01027217">
    <property type="protein sequence ID" value="CAD8714722.1"/>
    <property type="molecule type" value="Transcribed_RNA"/>
</dbReference>
<feature type="compositionally biased region" description="Gly residues" evidence="1">
    <location>
        <begin position="179"/>
        <end position="189"/>
    </location>
</feature>